<feature type="compositionally biased region" description="Basic residues" evidence="1">
    <location>
        <begin position="395"/>
        <end position="405"/>
    </location>
</feature>
<dbReference type="Gene3D" id="3.30.420.10">
    <property type="entry name" value="Ribonuclease H-like superfamily/Ribonuclease H"/>
    <property type="match status" value="1"/>
</dbReference>
<dbReference type="GO" id="GO:0015074">
    <property type="term" value="P:DNA integration"/>
    <property type="evidence" value="ECO:0007669"/>
    <property type="project" value="InterPro"/>
</dbReference>
<feature type="compositionally biased region" description="Polar residues" evidence="1">
    <location>
        <begin position="416"/>
        <end position="426"/>
    </location>
</feature>
<dbReference type="Proteomes" id="UP000093501">
    <property type="component" value="Unassembled WGS sequence"/>
</dbReference>
<evidence type="ECO:0000313" key="3">
    <source>
        <dbReference type="Proteomes" id="UP000093501"/>
    </source>
</evidence>
<evidence type="ECO:0000256" key="1">
    <source>
        <dbReference type="SAM" id="MobiDB-lite"/>
    </source>
</evidence>
<comment type="caution">
    <text evidence="2">The sequence shown here is derived from an EMBL/GenBank/DDBJ whole genome shotgun (WGS) entry which is preliminary data.</text>
</comment>
<sequence>MATRRAVTQAQLAKWPKASRAEKSAILDAVVQLTGWHRDHARKAIRTLLADPDRATRPRTAREPVRTYDDATVALLARCWAILDGPSGKRLHPAVPDLLSNLARHGRLTPTEQAVVEAVLRMSPATIDRRLAPHRQGLVAGKGLSHTRPGSLLKTSIPLKTWAEWNDTIPGIIQIDLVGHEGGDNNGHFHYTLDATDVATGWTETITVKSKGERIVATALEQLRLRFPFHIAGIHSDNGSEFINHHLLRWTTSNQISFSRGRASHSNDQAHVEQKNWSIVRRNVGYYRYDTPRELDLLNQLWPLISIQTNLFLPQQRLISKTRTGARVQKRHDTAATPMHRLLTDYSDLVHDHDARHLDTLHRDTDVEDLKHRIADIQGNLLELARRRGAVQRRAKTNHVYLSRRKISDPKRANPDESTTQTKRAS</sequence>
<dbReference type="InterPro" id="IPR001584">
    <property type="entry name" value="Integrase_cat-core"/>
</dbReference>
<dbReference type="AlphaFoldDB" id="A0A1C0ANP0"/>
<feature type="compositionally biased region" description="Basic and acidic residues" evidence="1">
    <location>
        <begin position="406"/>
        <end position="415"/>
    </location>
</feature>
<reference evidence="3" key="1">
    <citation type="submission" date="2016-07" db="EMBL/GenBank/DDBJ databases">
        <authorList>
            <person name="Florea S."/>
            <person name="Webb J.S."/>
            <person name="Jaromczyk J."/>
            <person name="Schardl C.L."/>
        </authorList>
    </citation>
    <scope>NUCLEOTIDE SEQUENCE [LARGE SCALE GENOMIC DNA]</scope>
    <source>
        <strain evidence="3">IPBSL-7</strain>
    </source>
</reference>
<dbReference type="RefSeq" id="WP_068751159.1">
    <property type="nucleotide sequence ID" value="NZ_LR214441.1"/>
</dbReference>
<dbReference type="Pfam" id="PF00665">
    <property type="entry name" value="rve"/>
    <property type="match status" value="1"/>
</dbReference>
<evidence type="ECO:0000313" key="2">
    <source>
        <dbReference type="EMBL" id="OCL35981.1"/>
    </source>
</evidence>
<dbReference type="PROSITE" id="PS50994">
    <property type="entry name" value="INTEGRASE"/>
    <property type="match status" value="1"/>
</dbReference>
<dbReference type="GO" id="GO:0003676">
    <property type="term" value="F:nucleic acid binding"/>
    <property type="evidence" value="ECO:0007669"/>
    <property type="project" value="InterPro"/>
</dbReference>
<keyword evidence="3" id="KW-1185">Reference proteome</keyword>
<dbReference type="InterPro" id="IPR012337">
    <property type="entry name" value="RNaseH-like_sf"/>
</dbReference>
<gene>
    <name evidence="2" type="ORF">BCR15_14150</name>
</gene>
<protein>
    <submittedName>
        <fullName evidence="2">Uncharacterized protein</fullName>
    </submittedName>
</protein>
<accession>A0A1C0ANP0</accession>
<name>A0A1C0ANP0_9ACTN</name>
<feature type="region of interest" description="Disordered" evidence="1">
    <location>
        <begin position="395"/>
        <end position="426"/>
    </location>
</feature>
<dbReference type="EMBL" id="MBQD01000017">
    <property type="protein sequence ID" value="OCL35981.1"/>
    <property type="molecule type" value="Genomic_DNA"/>
</dbReference>
<dbReference type="InterPro" id="IPR036397">
    <property type="entry name" value="RNaseH_sf"/>
</dbReference>
<proteinExistence type="predicted"/>
<organism evidence="2 3">
    <name type="scientific">Tessaracoccus lapidicaptus</name>
    <dbReference type="NCBI Taxonomy" id="1427523"/>
    <lineage>
        <taxon>Bacteria</taxon>
        <taxon>Bacillati</taxon>
        <taxon>Actinomycetota</taxon>
        <taxon>Actinomycetes</taxon>
        <taxon>Propionibacteriales</taxon>
        <taxon>Propionibacteriaceae</taxon>
        <taxon>Tessaracoccus</taxon>
    </lineage>
</organism>
<dbReference type="SUPFAM" id="SSF53098">
    <property type="entry name" value="Ribonuclease H-like"/>
    <property type="match status" value="1"/>
</dbReference>